<evidence type="ECO:0000259" key="5">
    <source>
        <dbReference type="PROSITE" id="PS50995"/>
    </source>
</evidence>
<dbReference type="Gene3D" id="1.10.10.10">
    <property type="entry name" value="Winged helix-like DNA-binding domain superfamily/Winged helix DNA-binding domain"/>
    <property type="match status" value="1"/>
</dbReference>
<evidence type="ECO:0000256" key="3">
    <source>
        <dbReference type="ARBA" id="ARBA00023163"/>
    </source>
</evidence>
<dbReference type="SUPFAM" id="SSF46785">
    <property type="entry name" value="Winged helix' DNA-binding domain"/>
    <property type="match status" value="1"/>
</dbReference>
<dbReference type="GO" id="GO:0006950">
    <property type="term" value="P:response to stress"/>
    <property type="evidence" value="ECO:0007669"/>
    <property type="project" value="TreeGrafter"/>
</dbReference>
<dbReference type="Pfam" id="PF12802">
    <property type="entry name" value="MarR_2"/>
    <property type="match status" value="1"/>
</dbReference>
<dbReference type="PROSITE" id="PS01117">
    <property type="entry name" value="HTH_MARR_1"/>
    <property type="match status" value="1"/>
</dbReference>
<evidence type="ECO:0000256" key="2">
    <source>
        <dbReference type="ARBA" id="ARBA00023125"/>
    </source>
</evidence>
<evidence type="ECO:0000256" key="4">
    <source>
        <dbReference type="SAM" id="MobiDB-lite"/>
    </source>
</evidence>
<dbReference type="GO" id="GO:0003677">
    <property type="term" value="F:DNA binding"/>
    <property type="evidence" value="ECO:0007669"/>
    <property type="project" value="UniProtKB-KW"/>
</dbReference>
<organism evidence="6 7">
    <name type="scientific">Tersicoccus phoenicis</name>
    <dbReference type="NCBI Taxonomy" id="554083"/>
    <lineage>
        <taxon>Bacteria</taxon>
        <taxon>Bacillati</taxon>
        <taxon>Actinomycetota</taxon>
        <taxon>Actinomycetes</taxon>
        <taxon>Micrococcales</taxon>
        <taxon>Micrococcaceae</taxon>
        <taxon>Tersicoccus</taxon>
    </lineage>
</organism>
<dbReference type="PRINTS" id="PR00598">
    <property type="entry name" value="HTHMARR"/>
</dbReference>
<name>A0A1R1LFQ6_9MICC</name>
<dbReference type="InterPro" id="IPR000835">
    <property type="entry name" value="HTH_MarR-typ"/>
</dbReference>
<dbReference type="InterPro" id="IPR001845">
    <property type="entry name" value="HTH_ArsR_DNA-bd_dom"/>
</dbReference>
<evidence type="ECO:0000313" key="6">
    <source>
        <dbReference type="EMBL" id="OMH26354.1"/>
    </source>
</evidence>
<dbReference type="InterPro" id="IPR036390">
    <property type="entry name" value="WH_DNA-bd_sf"/>
</dbReference>
<dbReference type="GO" id="GO:0003700">
    <property type="term" value="F:DNA-binding transcription factor activity"/>
    <property type="evidence" value="ECO:0007669"/>
    <property type="project" value="InterPro"/>
</dbReference>
<dbReference type="PANTHER" id="PTHR33164">
    <property type="entry name" value="TRANSCRIPTIONAL REGULATOR, MARR FAMILY"/>
    <property type="match status" value="1"/>
</dbReference>
<dbReference type="CDD" id="cd00090">
    <property type="entry name" value="HTH_ARSR"/>
    <property type="match status" value="1"/>
</dbReference>
<comment type="caution">
    <text evidence="6">The sequence shown here is derived from an EMBL/GenBank/DDBJ whole genome shotgun (WGS) entry which is preliminary data.</text>
</comment>
<dbReference type="SMART" id="SM00418">
    <property type="entry name" value="HTH_ARSR"/>
    <property type="match status" value="1"/>
</dbReference>
<dbReference type="InterPro" id="IPR036388">
    <property type="entry name" value="WH-like_DNA-bd_sf"/>
</dbReference>
<dbReference type="PROSITE" id="PS50995">
    <property type="entry name" value="HTH_MARR_2"/>
    <property type="match status" value="1"/>
</dbReference>
<reference evidence="6 7" key="1">
    <citation type="submission" date="2016-12" db="EMBL/GenBank/DDBJ databases">
        <title>Draft genome of Tersicoccus phoenicis 1P05MA.</title>
        <authorList>
            <person name="Nakajima Y."/>
            <person name="Yoshizawa S."/>
            <person name="Nakamura K."/>
            <person name="Ogura Y."/>
            <person name="Hayashi T."/>
            <person name="Kogure K."/>
        </authorList>
    </citation>
    <scope>NUCLEOTIDE SEQUENCE [LARGE SCALE GENOMIC DNA]</scope>
    <source>
        <strain evidence="6 7">1p05MA</strain>
    </source>
</reference>
<dbReference type="PANTHER" id="PTHR33164:SF57">
    <property type="entry name" value="MARR-FAMILY TRANSCRIPTIONAL REGULATOR"/>
    <property type="match status" value="1"/>
</dbReference>
<gene>
    <name evidence="6" type="ORF">BKD30_05180</name>
</gene>
<dbReference type="RefSeq" id="WP_076702887.1">
    <property type="nucleotide sequence ID" value="NZ_MRDE01000022.1"/>
</dbReference>
<dbReference type="InterPro" id="IPR039422">
    <property type="entry name" value="MarR/SlyA-like"/>
</dbReference>
<dbReference type="STRING" id="554083.BKD30_05180"/>
<dbReference type="AlphaFoldDB" id="A0A1R1LFQ6"/>
<dbReference type="InterPro" id="IPR011991">
    <property type="entry name" value="ArsR-like_HTH"/>
</dbReference>
<dbReference type="InterPro" id="IPR023187">
    <property type="entry name" value="Tscrpt_reg_MarR-type_CS"/>
</dbReference>
<keyword evidence="2" id="KW-0238">DNA-binding</keyword>
<keyword evidence="3" id="KW-0804">Transcription</keyword>
<feature type="domain" description="HTH marR-type" evidence="5">
    <location>
        <begin position="8"/>
        <end position="141"/>
    </location>
</feature>
<keyword evidence="1" id="KW-0805">Transcription regulation</keyword>
<sequence length="174" mass="18494">MTVTEGTAAALVEQITRLQRTIKHVTARQVAAADGVGMAHVGILYMLCASSERRATELADELGIGTSALSRQISSLEDRGLLSRRPDPDDGRASLLSVTDAGRGLVGAVTAERTQRLKDLLTGWDEAEAEHATRTLGRLSEVFQAAQHENVRPRHDGDRGEAPGSAPEATITSA</sequence>
<feature type="region of interest" description="Disordered" evidence="4">
    <location>
        <begin position="146"/>
        <end position="174"/>
    </location>
</feature>
<proteinExistence type="predicted"/>
<protein>
    <recommendedName>
        <fullName evidence="5">HTH marR-type domain-containing protein</fullName>
    </recommendedName>
</protein>
<evidence type="ECO:0000256" key="1">
    <source>
        <dbReference type="ARBA" id="ARBA00023015"/>
    </source>
</evidence>
<keyword evidence="7" id="KW-1185">Reference proteome</keyword>
<accession>A0A1R1LFQ6</accession>
<evidence type="ECO:0000313" key="7">
    <source>
        <dbReference type="Proteomes" id="UP000187085"/>
    </source>
</evidence>
<dbReference type="OrthoDB" id="8966183at2"/>
<feature type="compositionally biased region" description="Basic and acidic residues" evidence="4">
    <location>
        <begin position="149"/>
        <end position="161"/>
    </location>
</feature>
<dbReference type="EMBL" id="MRDE01000022">
    <property type="protein sequence ID" value="OMH26354.1"/>
    <property type="molecule type" value="Genomic_DNA"/>
</dbReference>
<dbReference type="Proteomes" id="UP000187085">
    <property type="component" value="Unassembled WGS sequence"/>
</dbReference>
<dbReference type="SMART" id="SM00347">
    <property type="entry name" value="HTH_MARR"/>
    <property type="match status" value="1"/>
</dbReference>